<keyword evidence="1 3" id="KW-0479">Metal-binding</keyword>
<reference evidence="5 6" key="1">
    <citation type="submission" date="2016-10" db="EMBL/GenBank/DDBJ databases">
        <authorList>
            <person name="de Groot N.N."/>
        </authorList>
    </citation>
    <scope>NUCLEOTIDE SEQUENCE [LARGE SCALE GENOMIC DNA]</scope>
    <source>
        <strain evidence="5 6">HL3</strain>
    </source>
</reference>
<comment type="similarity">
    <text evidence="3">Belongs to the DNA gyrase inhibitor YacG family.</text>
</comment>
<dbReference type="GO" id="GO:0008657">
    <property type="term" value="F:DNA topoisomerase type II (double strand cut, ATP-hydrolyzing) inhibitor activity"/>
    <property type="evidence" value="ECO:0007669"/>
    <property type="project" value="UniProtKB-UniRule"/>
</dbReference>
<feature type="binding site" evidence="3">
    <location>
        <position position="12"/>
    </location>
    <ligand>
        <name>Zn(2+)</name>
        <dbReference type="ChEBI" id="CHEBI:29105"/>
    </ligand>
</feature>
<feature type="region of interest" description="Disordered" evidence="4">
    <location>
        <begin position="47"/>
        <end position="66"/>
    </location>
</feature>
<dbReference type="Gene3D" id="3.30.50.10">
    <property type="entry name" value="Erythroid Transcription Factor GATA-1, subunit A"/>
    <property type="match status" value="1"/>
</dbReference>
<evidence type="ECO:0000256" key="3">
    <source>
        <dbReference type="HAMAP-Rule" id="MF_00649"/>
    </source>
</evidence>
<dbReference type="NCBIfam" id="NF001638">
    <property type="entry name" value="PRK00418.1"/>
    <property type="match status" value="1"/>
</dbReference>
<organism evidence="5 6">
    <name type="scientific">Thiohalospira halophila DSM 15071</name>
    <dbReference type="NCBI Taxonomy" id="1123397"/>
    <lineage>
        <taxon>Bacteria</taxon>
        <taxon>Pseudomonadati</taxon>
        <taxon>Pseudomonadota</taxon>
        <taxon>Gammaproteobacteria</taxon>
        <taxon>Thiohalospirales</taxon>
        <taxon>Thiohalospiraceae</taxon>
        <taxon>Thiohalospira</taxon>
    </lineage>
</organism>
<dbReference type="GO" id="GO:0008270">
    <property type="term" value="F:zinc ion binding"/>
    <property type="evidence" value="ECO:0007669"/>
    <property type="project" value="UniProtKB-UniRule"/>
</dbReference>
<name>A0A1I1QRJ2_9GAMM</name>
<dbReference type="InterPro" id="IPR013088">
    <property type="entry name" value="Znf_NHR/GATA"/>
</dbReference>
<feature type="binding site" evidence="3">
    <location>
        <position position="31"/>
    </location>
    <ligand>
        <name>Zn(2+)</name>
        <dbReference type="ChEBI" id="CHEBI:29105"/>
    </ligand>
</feature>
<dbReference type="STRING" id="1123397.SAMN05660831_01248"/>
<keyword evidence="2 3" id="KW-0862">Zinc</keyword>
<dbReference type="AlphaFoldDB" id="A0A1I1QRJ2"/>
<dbReference type="SUPFAM" id="SSF57716">
    <property type="entry name" value="Glucocorticoid receptor-like (DNA-binding domain)"/>
    <property type="match status" value="1"/>
</dbReference>
<evidence type="ECO:0000256" key="4">
    <source>
        <dbReference type="SAM" id="MobiDB-lite"/>
    </source>
</evidence>
<feature type="binding site" evidence="3">
    <location>
        <position position="15"/>
    </location>
    <ligand>
        <name>Zn(2+)</name>
        <dbReference type="ChEBI" id="CHEBI:29105"/>
    </ligand>
</feature>
<accession>A0A1I1QRJ2</accession>
<dbReference type="GO" id="GO:0006355">
    <property type="term" value="P:regulation of DNA-templated transcription"/>
    <property type="evidence" value="ECO:0007669"/>
    <property type="project" value="InterPro"/>
</dbReference>
<evidence type="ECO:0000313" key="5">
    <source>
        <dbReference type="EMBL" id="SFD24679.1"/>
    </source>
</evidence>
<comment type="cofactor">
    <cofactor evidence="3">
        <name>Zn(2+)</name>
        <dbReference type="ChEBI" id="CHEBI:29105"/>
    </cofactor>
    <text evidence="3">Binds 1 zinc ion.</text>
</comment>
<evidence type="ECO:0000256" key="1">
    <source>
        <dbReference type="ARBA" id="ARBA00022723"/>
    </source>
</evidence>
<protein>
    <recommendedName>
        <fullName evidence="3">DNA gyrase inhibitor YacG</fullName>
    </recommendedName>
</protein>
<dbReference type="PANTHER" id="PTHR36150:SF1">
    <property type="entry name" value="DNA GYRASE INHIBITOR YACG"/>
    <property type="match status" value="1"/>
</dbReference>
<dbReference type="HAMAP" id="MF_00649">
    <property type="entry name" value="DNA_gyrase_inhibitor_YacG"/>
    <property type="match status" value="1"/>
</dbReference>
<dbReference type="RefSeq" id="WP_093427906.1">
    <property type="nucleotide sequence ID" value="NZ_FOMJ01000003.1"/>
</dbReference>
<dbReference type="Proteomes" id="UP000198611">
    <property type="component" value="Unassembled WGS sequence"/>
</dbReference>
<gene>
    <name evidence="3" type="primary">yacG</name>
    <name evidence="5" type="ORF">SAMN05660831_01248</name>
</gene>
<dbReference type="EMBL" id="FOMJ01000003">
    <property type="protein sequence ID" value="SFD24679.1"/>
    <property type="molecule type" value="Genomic_DNA"/>
</dbReference>
<dbReference type="PANTHER" id="PTHR36150">
    <property type="entry name" value="DNA GYRASE INHIBITOR YACG"/>
    <property type="match status" value="1"/>
</dbReference>
<dbReference type="OrthoDB" id="9809663at2"/>
<sequence>MSENETGPTVPCPTCRKPVVYSTENPWRPFCSERCRLVDLGAWADEEHRIAGEPAPPPPDDDPEAY</sequence>
<evidence type="ECO:0000256" key="2">
    <source>
        <dbReference type="ARBA" id="ARBA00022833"/>
    </source>
</evidence>
<evidence type="ECO:0000313" key="6">
    <source>
        <dbReference type="Proteomes" id="UP000198611"/>
    </source>
</evidence>
<dbReference type="Pfam" id="PF03884">
    <property type="entry name" value="YacG"/>
    <property type="match status" value="1"/>
</dbReference>
<comment type="function">
    <text evidence="3">Inhibits all the catalytic activities of DNA gyrase by preventing its interaction with DNA. Acts by binding directly to the C-terminal domain of GyrB, which probably disrupts DNA binding by the gyrase.</text>
</comment>
<dbReference type="InterPro" id="IPR005584">
    <property type="entry name" value="DNA_gyrase_inhibitor_YacG"/>
</dbReference>
<proteinExistence type="inferred from homology"/>
<feature type="binding site" evidence="3">
    <location>
        <position position="35"/>
    </location>
    <ligand>
        <name>Zn(2+)</name>
        <dbReference type="ChEBI" id="CHEBI:29105"/>
    </ligand>
</feature>
<keyword evidence="6" id="KW-1185">Reference proteome</keyword>
<comment type="subunit">
    <text evidence="3">Interacts with GyrB.</text>
</comment>